<gene>
    <name evidence="1" type="ORF">INF28_02875</name>
</gene>
<sequence>MLYKRNTENKLDEKLFQNPSSEYRGTPFWAWNCQLNQEQLDRQIEYLKEMGFGGFHMHSRTGMAVEYLSDEFMDLIRGCTDKAEKEGMLAWLYDEDRWPSGAAGGIVTKNPRYRQRGLLFTVTENPQAVALEQAVETGETGYLACYDIVLDEDGNLKKYQKIEKTQEAKGTKWYAYMITYGNQAWYNGQAYIDTLDPEAMQEFIRVTYDRYLETVGDRFDKTVPAIFTDEPQFLKKNTLAFPQDQTDVILPWTPAMTESYYDVYKEDLLEKLPELFWDLPGGAVSVCRYHFHDHVTNLFSESFAGQCGRWCEEHGLRLTGHMVEEPSLRSQTAMIGEAMRSYPYFQIPGIDMLCDHIEFSTAKQTQSVVHQSGREAMLSELYGVTGWDFDFRGHKFQGDWQAALGVTVRVPHLSWVSMGGEAKRDYPASINYQSPWYKEYPYVENHFARVNTAMTRGKAVVRVGVIHPIESYWLHWGPAFTTAAIRTQMDERFQSIIEWLLTGCIDFDFISEALLPQQCPSASAPLQVGEMAYDTIVVPPCETLRESTLCRLKTFAEQGGKLLFLGEPPQYMDAVPSQEPAKLYKKVSHVPFDKTAVLEALDYVREIEIRNVSGEHTNNLIYQLRQDTECRWLFIAHAKRCVNKDIAAEMPQKIQLTIHRKVKPVLYDTLTGQIRPLSYRIERGASVIDLTLQAYDSILLQLNDTEETGYRETQPTKEKIFETTLHQTVAYHRTEPNVLLLDTAQYALDNEEFQPEEEILRLDNICRQKLGWPRREGDVVQPWVIAKEKISHFLSLRFEVECKQTFHNIKLALENAENAEITLNGQAVPSIICGYYVDEAIQTVELPSFSEGKNILQIKIPFGKRTDTEWCYLLGEFDTVVRGTCKYLTAPSQTIGFGDISRQGLAFYGGNVIYETELEVPAGDMKIHVSHYRGAMIRVAVDGKDCGVIAYAPYDAEIKGVAAGRHKITLTLFGNRFNTFGALHDVENALWVGPNIWRTMGDKWCYEYRLRETGILSAPVIRMFR</sequence>
<protein>
    <recommendedName>
        <fullName evidence="3">Alpha-L-rhamnosidase</fullName>
    </recommendedName>
</protein>
<comment type="caution">
    <text evidence="1">The sequence shown here is derived from an EMBL/GenBank/DDBJ whole genome shotgun (WGS) entry which is preliminary data.</text>
</comment>
<name>A0A9D5M4Q4_9FIRM</name>
<dbReference type="PANTHER" id="PTHR36848">
    <property type="entry name" value="DNA-BINDING PROTEIN (PUTATIVE SECRETED PROTEIN)-RELATED"/>
    <property type="match status" value="1"/>
</dbReference>
<reference evidence="1" key="1">
    <citation type="submission" date="2020-10" db="EMBL/GenBank/DDBJ databases">
        <title>ChiBAC.</title>
        <authorList>
            <person name="Zenner C."/>
            <person name="Hitch T.C.A."/>
            <person name="Clavel T."/>
        </authorList>
    </citation>
    <scope>NUCLEOTIDE SEQUENCE</scope>
    <source>
        <strain evidence="1">DSM 107454</strain>
    </source>
</reference>
<dbReference type="CDD" id="cd03143">
    <property type="entry name" value="A4_beta-galactosidase_middle_domain"/>
    <property type="match status" value="1"/>
</dbReference>
<keyword evidence="2" id="KW-1185">Reference proteome</keyword>
<proteinExistence type="predicted"/>
<evidence type="ECO:0008006" key="3">
    <source>
        <dbReference type="Google" id="ProtNLM"/>
    </source>
</evidence>
<dbReference type="AlphaFoldDB" id="A0A9D5M4Q4"/>
<accession>A0A9D5M4Q4</accession>
<organism evidence="1 2">
    <name type="scientific">Ructibacterium gallinarum</name>
    <dbReference type="NCBI Taxonomy" id="2779355"/>
    <lineage>
        <taxon>Bacteria</taxon>
        <taxon>Bacillati</taxon>
        <taxon>Bacillota</taxon>
        <taxon>Clostridia</taxon>
        <taxon>Eubacteriales</taxon>
        <taxon>Oscillospiraceae</taxon>
        <taxon>Ructibacterium</taxon>
    </lineage>
</organism>
<dbReference type="PANTHER" id="PTHR36848:SF2">
    <property type="entry name" value="SECRETED PROTEIN"/>
    <property type="match status" value="1"/>
</dbReference>
<evidence type="ECO:0000313" key="1">
    <source>
        <dbReference type="EMBL" id="MBE5039407.1"/>
    </source>
</evidence>
<dbReference type="Proteomes" id="UP000806542">
    <property type="component" value="Unassembled WGS sequence"/>
</dbReference>
<dbReference type="InterPro" id="IPR053161">
    <property type="entry name" value="Ulvan_degrading_GH"/>
</dbReference>
<evidence type="ECO:0000313" key="2">
    <source>
        <dbReference type="Proteomes" id="UP000806542"/>
    </source>
</evidence>
<dbReference type="EMBL" id="JADCKB010000004">
    <property type="protein sequence ID" value="MBE5039407.1"/>
    <property type="molecule type" value="Genomic_DNA"/>
</dbReference>
<dbReference type="InterPro" id="IPR029062">
    <property type="entry name" value="Class_I_gatase-like"/>
</dbReference>
<dbReference type="Gene3D" id="3.40.50.880">
    <property type="match status" value="1"/>
</dbReference>